<reference evidence="2" key="1">
    <citation type="submission" date="2022-06" db="EMBL/GenBank/DDBJ databases">
        <authorList>
            <person name="Berger JAMES D."/>
            <person name="Berger JAMES D."/>
        </authorList>
    </citation>
    <scope>NUCLEOTIDE SEQUENCE [LARGE SCALE GENOMIC DNA]</scope>
</reference>
<evidence type="ECO:0000313" key="2">
    <source>
        <dbReference type="Proteomes" id="UP000050795"/>
    </source>
</evidence>
<dbReference type="Proteomes" id="UP000050795">
    <property type="component" value="Unassembled WGS sequence"/>
</dbReference>
<sequence length="175" mass="20023">MPVKVPKPIARYLSEQVAYRIKILEAALIEIHDLDNRMKMELLSLNSLAESHGTEIDEVQMIHQSLNNEELLNLSRHINNDDNDEEYEVVNLNEIDDYEASINIIDKEIKSNNFSSSSLRTSSTQNATLDNNNNGNHSNGQKFNYLPDLINDHLLNSIPKQHRIMPFLPVDIDNS</sequence>
<accession>A0AA85JRZ4</accession>
<reference evidence="3" key="2">
    <citation type="submission" date="2023-11" db="UniProtKB">
        <authorList>
            <consortium name="WormBaseParasite"/>
        </authorList>
    </citation>
    <scope>IDENTIFICATION</scope>
</reference>
<dbReference type="WBParaSite" id="TREG1_32630.1">
    <property type="protein sequence ID" value="TREG1_32630.1"/>
    <property type="gene ID" value="TREG1_32630"/>
</dbReference>
<dbReference type="AlphaFoldDB" id="A0AA85JRZ4"/>
<evidence type="ECO:0000256" key="1">
    <source>
        <dbReference type="SAM" id="MobiDB-lite"/>
    </source>
</evidence>
<feature type="compositionally biased region" description="Low complexity" evidence="1">
    <location>
        <begin position="115"/>
        <end position="124"/>
    </location>
</feature>
<feature type="compositionally biased region" description="Low complexity" evidence="1">
    <location>
        <begin position="131"/>
        <end position="140"/>
    </location>
</feature>
<proteinExistence type="predicted"/>
<evidence type="ECO:0000313" key="3">
    <source>
        <dbReference type="WBParaSite" id="TREG1_32630.1"/>
    </source>
</evidence>
<keyword evidence="2" id="KW-1185">Reference proteome</keyword>
<feature type="region of interest" description="Disordered" evidence="1">
    <location>
        <begin position="115"/>
        <end position="140"/>
    </location>
</feature>
<protein>
    <submittedName>
        <fullName evidence="3">Uncharacterized protein</fullName>
    </submittedName>
</protein>
<organism evidence="2 3">
    <name type="scientific">Trichobilharzia regenti</name>
    <name type="common">Nasal bird schistosome</name>
    <dbReference type="NCBI Taxonomy" id="157069"/>
    <lineage>
        <taxon>Eukaryota</taxon>
        <taxon>Metazoa</taxon>
        <taxon>Spiralia</taxon>
        <taxon>Lophotrochozoa</taxon>
        <taxon>Platyhelminthes</taxon>
        <taxon>Trematoda</taxon>
        <taxon>Digenea</taxon>
        <taxon>Strigeidida</taxon>
        <taxon>Schistosomatoidea</taxon>
        <taxon>Schistosomatidae</taxon>
        <taxon>Trichobilharzia</taxon>
    </lineage>
</organism>
<name>A0AA85JRZ4_TRIRE</name>